<comment type="similarity">
    <text evidence="1">Belongs to the fasciclin-like AGP family.</text>
</comment>
<dbReference type="InterPro" id="IPR000782">
    <property type="entry name" value="FAS1_domain"/>
</dbReference>
<proteinExistence type="inferred from homology"/>
<accession>A0A151T7Z9</accession>
<keyword evidence="5" id="KW-1185">Reference proteome</keyword>
<evidence type="ECO:0000256" key="1">
    <source>
        <dbReference type="ARBA" id="ARBA00007843"/>
    </source>
</evidence>
<dbReference type="PROSITE" id="PS50213">
    <property type="entry name" value="FAS1"/>
    <property type="match status" value="1"/>
</dbReference>
<evidence type="ECO:0000313" key="5">
    <source>
        <dbReference type="Proteomes" id="UP000075243"/>
    </source>
</evidence>
<dbReference type="InterPro" id="IPR036378">
    <property type="entry name" value="FAS1_dom_sf"/>
</dbReference>
<dbReference type="PANTHER" id="PTHR33985">
    <property type="entry name" value="OS02G0491300 PROTEIN-RELATED"/>
    <property type="match status" value="1"/>
</dbReference>
<dbReference type="Gramene" id="C.cajan_17190.t">
    <property type="protein sequence ID" value="C.cajan_17190.t.cds1"/>
    <property type="gene ID" value="C.cajan_17190"/>
</dbReference>
<organism evidence="4 5">
    <name type="scientific">Cajanus cajan</name>
    <name type="common">Pigeon pea</name>
    <name type="synonym">Cajanus indicus</name>
    <dbReference type="NCBI Taxonomy" id="3821"/>
    <lineage>
        <taxon>Eukaryota</taxon>
        <taxon>Viridiplantae</taxon>
        <taxon>Streptophyta</taxon>
        <taxon>Embryophyta</taxon>
        <taxon>Tracheophyta</taxon>
        <taxon>Spermatophyta</taxon>
        <taxon>Magnoliopsida</taxon>
        <taxon>eudicotyledons</taxon>
        <taxon>Gunneridae</taxon>
        <taxon>Pentapetalae</taxon>
        <taxon>rosids</taxon>
        <taxon>fabids</taxon>
        <taxon>Fabales</taxon>
        <taxon>Fabaceae</taxon>
        <taxon>Papilionoideae</taxon>
        <taxon>50 kb inversion clade</taxon>
        <taxon>NPAAA clade</taxon>
        <taxon>indigoferoid/millettioid clade</taxon>
        <taxon>Phaseoleae</taxon>
        <taxon>Cajanus</taxon>
    </lineage>
</organism>
<evidence type="ECO:0000313" key="4">
    <source>
        <dbReference type="EMBL" id="KYP63134.1"/>
    </source>
</evidence>
<sequence length="269" mass="29374">MMMMVVLLGNGVSVSCIPRRELDSMLDTVRARGYDLFCNAIVTSDLQIQLADNNNNSHSFTFFAPTDASLFALDMTQTASSYTDTLRLHVVPRRLSLTHLRLLPDGYTLPTLLPRRRLQLTRRSPSAIVVGGVHVASPGLFYGRNIAVHGLAGILSLRSNNSPSPSPIRSFDNRFFSPRSSPNSPANEPVLAPFSIMKQAGSPTPAAVEAPKEEPGWTVYPPSERYPESSISLPPEGYSDAEAPAPEGVRKCLNRDVGLEESVMQCYEA</sequence>
<dbReference type="STRING" id="3821.A0A151T7Z9"/>
<dbReference type="PANTHER" id="PTHR33985:SF15">
    <property type="entry name" value="FASCICLIN-LIKE ARABINOGALACTAN PROTEIN 19"/>
    <property type="match status" value="1"/>
</dbReference>
<dbReference type="OMA" id="LFCNAIV"/>
<dbReference type="SMART" id="SM00554">
    <property type="entry name" value="FAS1"/>
    <property type="match status" value="1"/>
</dbReference>
<evidence type="ECO:0000259" key="3">
    <source>
        <dbReference type="PROSITE" id="PS50213"/>
    </source>
</evidence>
<dbReference type="Gene3D" id="2.30.180.10">
    <property type="entry name" value="FAS1 domain"/>
    <property type="match status" value="1"/>
</dbReference>
<reference evidence="4 5" key="1">
    <citation type="journal article" date="2012" name="Nat. Biotechnol.">
        <title>Draft genome sequence of pigeonpea (Cajanus cajan), an orphan legume crop of resource-poor farmers.</title>
        <authorList>
            <person name="Varshney R.K."/>
            <person name="Chen W."/>
            <person name="Li Y."/>
            <person name="Bharti A.K."/>
            <person name="Saxena R.K."/>
            <person name="Schlueter J.A."/>
            <person name="Donoghue M.T."/>
            <person name="Azam S."/>
            <person name="Fan G."/>
            <person name="Whaley A.M."/>
            <person name="Farmer A.D."/>
            <person name="Sheridan J."/>
            <person name="Iwata A."/>
            <person name="Tuteja R."/>
            <person name="Penmetsa R.V."/>
            <person name="Wu W."/>
            <person name="Upadhyaya H.D."/>
            <person name="Yang S.P."/>
            <person name="Shah T."/>
            <person name="Saxena K.B."/>
            <person name="Michael T."/>
            <person name="McCombie W.R."/>
            <person name="Yang B."/>
            <person name="Zhang G."/>
            <person name="Yang H."/>
            <person name="Wang J."/>
            <person name="Spillane C."/>
            <person name="Cook D.R."/>
            <person name="May G.D."/>
            <person name="Xu X."/>
            <person name="Jackson S.A."/>
        </authorList>
    </citation>
    <scope>NUCLEOTIDE SEQUENCE [LARGE SCALE GENOMIC DNA]</scope>
    <source>
        <strain evidence="5">cv. Asha</strain>
    </source>
</reference>
<dbReference type="EMBL" id="CM003610">
    <property type="protein sequence ID" value="KYP63134.1"/>
    <property type="molecule type" value="Genomic_DNA"/>
</dbReference>
<feature type="domain" description="FAS1" evidence="3">
    <location>
        <begin position="21"/>
        <end position="155"/>
    </location>
</feature>
<name>A0A151T7Z9_CAJCA</name>
<dbReference type="Proteomes" id="UP000075243">
    <property type="component" value="Chromosome 8"/>
</dbReference>
<feature type="region of interest" description="Disordered" evidence="2">
    <location>
        <begin position="205"/>
        <end position="244"/>
    </location>
</feature>
<gene>
    <name evidence="4" type="ORF">KK1_017700</name>
</gene>
<dbReference type="SUPFAM" id="SSF82153">
    <property type="entry name" value="FAS1 domain"/>
    <property type="match status" value="1"/>
</dbReference>
<dbReference type="AlphaFoldDB" id="A0A151T7Z9"/>
<dbReference type="FunFam" id="2.30.180.10:FF:000046">
    <property type="entry name" value="Fasciclin-like arabinogalactan family protein"/>
    <property type="match status" value="1"/>
</dbReference>
<dbReference type="InterPro" id="IPR052806">
    <property type="entry name" value="Fasciclin-like_AGP"/>
</dbReference>
<evidence type="ECO:0000256" key="2">
    <source>
        <dbReference type="SAM" id="MobiDB-lite"/>
    </source>
</evidence>
<dbReference type="Pfam" id="PF02469">
    <property type="entry name" value="Fasciclin"/>
    <property type="match status" value="1"/>
</dbReference>
<protein>
    <submittedName>
        <fullName evidence="4">Fasciclin-like arabinogalactan protein 19</fullName>
    </submittedName>
</protein>